<evidence type="ECO:0000313" key="2">
    <source>
        <dbReference type="EMBL" id="OQP56576.1"/>
    </source>
</evidence>
<dbReference type="InterPro" id="IPR034660">
    <property type="entry name" value="DinB/YfiT-like"/>
</dbReference>
<dbReference type="STRING" id="550983.A4R26_05290"/>
<reference evidence="3" key="1">
    <citation type="submission" date="2016-04" db="EMBL/GenBank/DDBJ databases">
        <authorList>
            <person name="Chen L."/>
            <person name="Zhuang W."/>
            <person name="Wang G."/>
        </authorList>
    </citation>
    <scope>NUCLEOTIDE SEQUENCE [LARGE SCALE GENOMIC DNA]</scope>
    <source>
        <strain evidence="3">208</strain>
    </source>
</reference>
<sequence>MKRVFLLASAIMMLSFLVVDPISKKERNYAAKFLKETEKGVKDQIRGLSEAQLKFKPAPDSWSIEECVKHIAASEEMFWQMMEGTVKSPANPEKRGEIGMTDDQLIQAIGDRSTKVKTNEKLMPENLKYKDTDEAFESFKKDRDKLMEYVKGTKDELRNHVATTPVGMLDSYQLILFTAAHTNRHTQQIMEVKADPNFPK</sequence>
<evidence type="ECO:0000259" key="1">
    <source>
        <dbReference type="Pfam" id="PF12867"/>
    </source>
</evidence>
<organism evidence="2 3">
    <name type="scientific">Niastella populi</name>
    <dbReference type="NCBI Taxonomy" id="550983"/>
    <lineage>
        <taxon>Bacteria</taxon>
        <taxon>Pseudomonadati</taxon>
        <taxon>Bacteroidota</taxon>
        <taxon>Chitinophagia</taxon>
        <taxon>Chitinophagales</taxon>
        <taxon>Chitinophagaceae</taxon>
        <taxon>Niastella</taxon>
    </lineage>
</organism>
<evidence type="ECO:0000313" key="3">
    <source>
        <dbReference type="Proteomes" id="UP000192276"/>
    </source>
</evidence>
<dbReference type="Proteomes" id="UP000192276">
    <property type="component" value="Unassembled WGS sequence"/>
</dbReference>
<protein>
    <recommendedName>
        <fullName evidence="1">DinB-like domain-containing protein</fullName>
    </recommendedName>
</protein>
<dbReference type="SUPFAM" id="SSF109854">
    <property type="entry name" value="DinB/YfiT-like putative metalloenzymes"/>
    <property type="match status" value="1"/>
</dbReference>
<keyword evidence="3" id="KW-1185">Reference proteome</keyword>
<dbReference type="Pfam" id="PF12867">
    <property type="entry name" value="DinB_2"/>
    <property type="match status" value="1"/>
</dbReference>
<dbReference type="RefSeq" id="WP_081168815.1">
    <property type="nucleotide sequence ID" value="NZ_LWBP01000199.1"/>
</dbReference>
<feature type="domain" description="DinB-like" evidence="1">
    <location>
        <begin position="45"/>
        <end position="189"/>
    </location>
</feature>
<comment type="caution">
    <text evidence="2">The sequence shown here is derived from an EMBL/GenBank/DDBJ whole genome shotgun (WGS) entry which is preliminary data.</text>
</comment>
<dbReference type="Gene3D" id="1.20.120.450">
    <property type="entry name" value="dinb family like domain"/>
    <property type="match status" value="1"/>
</dbReference>
<dbReference type="EMBL" id="LWBP01000199">
    <property type="protein sequence ID" value="OQP56576.1"/>
    <property type="molecule type" value="Genomic_DNA"/>
</dbReference>
<accession>A0A1V9FEE0</accession>
<dbReference type="InterPro" id="IPR024775">
    <property type="entry name" value="DinB-like"/>
</dbReference>
<dbReference type="OrthoDB" id="9807923at2"/>
<dbReference type="AlphaFoldDB" id="A0A1V9FEE0"/>
<proteinExistence type="predicted"/>
<name>A0A1V9FEE0_9BACT</name>
<gene>
    <name evidence="2" type="ORF">A4R26_05290</name>
</gene>